<dbReference type="GO" id="GO:0004519">
    <property type="term" value="F:endonuclease activity"/>
    <property type="evidence" value="ECO:0007669"/>
    <property type="project" value="UniProtKB-KW"/>
</dbReference>
<dbReference type="InterPro" id="IPR012296">
    <property type="entry name" value="Nuclease_put_TT1808"/>
</dbReference>
<feature type="domain" description="Putative restriction endonuclease" evidence="1">
    <location>
        <begin position="16"/>
        <end position="181"/>
    </location>
</feature>
<sequence length="197" mass="22366">MMPIALLPEPAIITADDYLAQEVLAETRNEYRNGVVVPMTGGTPEHNFIAINLITILKFALRRQAYDLALADQRLWIPEPNLYTYPDVMVAKRPIERKPDRTDTVMNPILIAEVLSKSTAAYDRTEKFAAYRTIASLQNYLLIDQYQPHVELYARTGDQQWLFSEYGQLSDRVLLDAVSVELPLADLYEAIEFGGEA</sequence>
<dbReference type="PANTHER" id="PTHR36558">
    <property type="entry name" value="GLR1098 PROTEIN"/>
    <property type="match status" value="1"/>
</dbReference>
<dbReference type="EMBL" id="JAZAQF010000049">
    <property type="protein sequence ID" value="MFG3817617.1"/>
    <property type="molecule type" value="Genomic_DNA"/>
</dbReference>
<keyword evidence="2" id="KW-0378">Hydrolase</keyword>
<keyword evidence="2" id="KW-0540">Nuclease</keyword>
<organism evidence="2 3">
    <name type="scientific">Limnothrix redekei LRLZ20PSL1</name>
    <dbReference type="NCBI Taxonomy" id="3112953"/>
    <lineage>
        <taxon>Bacteria</taxon>
        <taxon>Bacillati</taxon>
        <taxon>Cyanobacteriota</taxon>
        <taxon>Cyanophyceae</taxon>
        <taxon>Pseudanabaenales</taxon>
        <taxon>Pseudanabaenaceae</taxon>
        <taxon>Limnothrix</taxon>
    </lineage>
</organism>
<reference evidence="3" key="1">
    <citation type="journal article" date="2024" name="Algal Res.">
        <title>Biochemical, toxicological and genomic investigation of a high-biomass producing Limnothrix strain isolated from Italian shallow drinking water reservoir.</title>
        <authorList>
            <person name="Simonazzi M."/>
            <person name="Shishido T.K."/>
            <person name="Delbaje E."/>
            <person name="Wahlsten M."/>
            <person name="Fewer D.P."/>
            <person name="Sivonen K."/>
            <person name="Pezzolesi L."/>
            <person name="Pistocchi R."/>
        </authorList>
    </citation>
    <scope>NUCLEOTIDE SEQUENCE [LARGE SCALE GENOMIC DNA]</scope>
    <source>
        <strain evidence="3">LRLZ20PSL1</strain>
    </source>
</reference>
<dbReference type="Pfam" id="PF05685">
    <property type="entry name" value="Uma2"/>
    <property type="match status" value="1"/>
</dbReference>
<dbReference type="InterPro" id="IPR008538">
    <property type="entry name" value="Uma2"/>
</dbReference>
<keyword evidence="3" id="KW-1185">Reference proteome</keyword>
<comment type="caution">
    <text evidence="2">The sequence shown here is derived from an EMBL/GenBank/DDBJ whole genome shotgun (WGS) entry which is preliminary data.</text>
</comment>
<name>A0ABW7C8W6_9CYAN</name>
<dbReference type="CDD" id="cd06260">
    <property type="entry name" value="DUF820-like"/>
    <property type="match status" value="1"/>
</dbReference>
<evidence type="ECO:0000313" key="3">
    <source>
        <dbReference type="Proteomes" id="UP001604335"/>
    </source>
</evidence>
<accession>A0ABW7C8W6</accession>
<dbReference type="SUPFAM" id="SSF52980">
    <property type="entry name" value="Restriction endonuclease-like"/>
    <property type="match status" value="1"/>
</dbReference>
<dbReference type="InterPro" id="IPR011335">
    <property type="entry name" value="Restrct_endonuc-II-like"/>
</dbReference>
<evidence type="ECO:0000313" key="2">
    <source>
        <dbReference type="EMBL" id="MFG3817617.1"/>
    </source>
</evidence>
<evidence type="ECO:0000259" key="1">
    <source>
        <dbReference type="Pfam" id="PF05685"/>
    </source>
</evidence>
<protein>
    <submittedName>
        <fullName evidence="2">Uma2 family endonuclease</fullName>
    </submittedName>
</protein>
<keyword evidence="2" id="KW-0255">Endonuclease</keyword>
<gene>
    <name evidence="2" type="ORF">VPK24_08205</name>
</gene>
<dbReference type="RefSeq" id="WP_393012054.1">
    <property type="nucleotide sequence ID" value="NZ_JAZAQF010000049.1"/>
</dbReference>
<dbReference type="Proteomes" id="UP001604335">
    <property type="component" value="Unassembled WGS sequence"/>
</dbReference>
<proteinExistence type="predicted"/>
<dbReference type="Gene3D" id="3.90.1570.10">
    <property type="entry name" value="tt1808, chain A"/>
    <property type="match status" value="1"/>
</dbReference>
<dbReference type="PANTHER" id="PTHR36558:SF1">
    <property type="entry name" value="RESTRICTION ENDONUCLEASE DOMAIN-CONTAINING PROTEIN-RELATED"/>
    <property type="match status" value="1"/>
</dbReference>